<gene>
    <name evidence="1" type="ORF">SVIM_LOCUS5618</name>
</gene>
<proteinExistence type="predicted"/>
<accession>A0A6N2K3J9</accession>
<sequence>MKKNASQLLAMEIPSADQSYFWRATSWEFAFQPESLMEVSLDTIVGEIMNVRKIWKLLEHSTRLPRTHQELRRQLPFLLLPLNSTFLPSPRNN</sequence>
<dbReference type="AlphaFoldDB" id="A0A6N2K3J9"/>
<name>A0A6N2K3J9_SALVM</name>
<protein>
    <submittedName>
        <fullName evidence="1">Uncharacterized protein</fullName>
    </submittedName>
</protein>
<reference evidence="1" key="1">
    <citation type="submission" date="2019-03" db="EMBL/GenBank/DDBJ databases">
        <authorList>
            <person name="Mank J."/>
            <person name="Almeida P."/>
        </authorList>
    </citation>
    <scope>NUCLEOTIDE SEQUENCE</scope>
    <source>
        <strain evidence="1">78183</strain>
    </source>
</reference>
<dbReference type="EMBL" id="CAADRP010000001">
    <property type="protein sequence ID" value="VFU20455.1"/>
    <property type="molecule type" value="Genomic_DNA"/>
</dbReference>
<evidence type="ECO:0000313" key="1">
    <source>
        <dbReference type="EMBL" id="VFU20455.1"/>
    </source>
</evidence>
<organism evidence="1">
    <name type="scientific">Salix viminalis</name>
    <name type="common">Common osier</name>
    <name type="synonym">Basket willow</name>
    <dbReference type="NCBI Taxonomy" id="40686"/>
    <lineage>
        <taxon>Eukaryota</taxon>
        <taxon>Viridiplantae</taxon>
        <taxon>Streptophyta</taxon>
        <taxon>Embryophyta</taxon>
        <taxon>Tracheophyta</taxon>
        <taxon>Spermatophyta</taxon>
        <taxon>Magnoliopsida</taxon>
        <taxon>eudicotyledons</taxon>
        <taxon>Gunneridae</taxon>
        <taxon>Pentapetalae</taxon>
        <taxon>rosids</taxon>
        <taxon>fabids</taxon>
        <taxon>Malpighiales</taxon>
        <taxon>Salicaceae</taxon>
        <taxon>Saliceae</taxon>
        <taxon>Salix</taxon>
    </lineage>
</organism>